<reference evidence="1" key="1">
    <citation type="submission" date="2020-07" db="EMBL/GenBank/DDBJ databases">
        <title>Carbapenem Resistant Aeromonas hydrophila Carrying blacphA7 Isolated from Two Solid Organ Transplant Patients.</title>
        <authorList>
            <person name="Hilt E."/>
            <person name="Fitzwater S.P."/>
            <person name="Ward K."/>
            <person name="De St Maurice A."/>
            <person name="Chandrasekaran S."/>
            <person name="Garner O.B."/>
            <person name="Yang S."/>
        </authorList>
    </citation>
    <scope>NUCLEOTIDE SEQUENCE</scope>
    <source>
        <strain evidence="1">B-1</strain>
    </source>
</reference>
<evidence type="ECO:0000313" key="1">
    <source>
        <dbReference type="EMBL" id="MBC8674371.1"/>
    </source>
</evidence>
<organism evidence="1">
    <name type="scientific">Aeromonas hydrophila</name>
    <dbReference type="NCBI Taxonomy" id="644"/>
    <lineage>
        <taxon>Bacteria</taxon>
        <taxon>Pseudomonadati</taxon>
        <taxon>Pseudomonadota</taxon>
        <taxon>Gammaproteobacteria</taxon>
        <taxon>Aeromonadales</taxon>
        <taxon>Aeromonadaceae</taxon>
        <taxon>Aeromonas</taxon>
    </lineage>
</organism>
<gene>
    <name evidence="1" type="ORF">H2136_20745</name>
</gene>
<proteinExistence type="predicted"/>
<name>A0A926FKS6_AERHY</name>
<dbReference type="AlphaFoldDB" id="A0A926FKS6"/>
<accession>A0A926FKS6</accession>
<dbReference type="EMBL" id="JACLAN010000014">
    <property type="protein sequence ID" value="MBC8674371.1"/>
    <property type="molecule type" value="Genomic_DNA"/>
</dbReference>
<protein>
    <submittedName>
        <fullName evidence="1">Uncharacterized protein</fullName>
    </submittedName>
</protein>
<comment type="caution">
    <text evidence="1">The sequence shown here is derived from an EMBL/GenBank/DDBJ whole genome shotgun (WGS) entry which is preliminary data.</text>
</comment>
<sequence length="57" mass="5948">MGTRAPVGALRAFLVALQVGPRRELGQSASGGCHALAAGDPHPWVPVLLSGRSERSW</sequence>